<accession>A0ABD0YHN1</accession>
<organism evidence="1 2">
    <name type="scientific">Ranatra chinensis</name>
    <dbReference type="NCBI Taxonomy" id="642074"/>
    <lineage>
        <taxon>Eukaryota</taxon>
        <taxon>Metazoa</taxon>
        <taxon>Ecdysozoa</taxon>
        <taxon>Arthropoda</taxon>
        <taxon>Hexapoda</taxon>
        <taxon>Insecta</taxon>
        <taxon>Pterygota</taxon>
        <taxon>Neoptera</taxon>
        <taxon>Paraneoptera</taxon>
        <taxon>Hemiptera</taxon>
        <taxon>Heteroptera</taxon>
        <taxon>Panheteroptera</taxon>
        <taxon>Nepomorpha</taxon>
        <taxon>Nepidae</taxon>
        <taxon>Ranatrinae</taxon>
        <taxon>Ranatra</taxon>
    </lineage>
</organism>
<evidence type="ECO:0008006" key="3">
    <source>
        <dbReference type="Google" id="ProtNLM"/>
    </source>
</evidence>
<name>A0ABD0YHN1_9HEMI</name>
<dbReference type="CDD" id="cd04301">
    <property type="entry name" value="NAT_SF"/>
    <property type="match status" value="1"/>
</dbReference>
<dbReference type="AlphaFoldDB" id="A0ABD0YHN1"/>
<dbReference type="InterPro" id="IPR016181">
    <property type="entry name" value="Acyl_CoA_acyltransferase"/>
</dbReference>
<dbReference type="SUPFAM" id="SSF55729">
    <property type="entry name" value="Acyl-CoA N-acyltransferases (Nat)"/>
    <property type="match status" value="1"/>
</dbReference>
<comment type="caution">
    <text evidence="1">The sequence shown here is derived from an EMBL/GenBank/DDBJ whole genome shotgun (WGS) entry which is preliminary data.</text>
</comment>
<dbReference type="Gene3D" id="3.40.630.30">
    <property type="match status" value="1"/>
</dbReference>
<protein>
    <recommendedName>
        <fullName evidence="3">N-acetyltransferase domain-containing protein</fullName>
    </recommendedName>
</protein>
<dbReference type="Proteomes" id="UP001558652">
    <property type="component" value="Unassembled WGS sequence"/>
</dbReference>
<proteinExistence type="predicted"/>
<dbReference type="EMBL" id="JBFDAA010000007">
    <property type="protein sequence ID" value="KAL1130796.1"/>
    <property type="molecule type" value="Genomic_DNA"/>
</dbReference>
<keyword evidence="2" id="KW-1185">Reference proteome</keyword>
<reference evidence="1 2" key="1">
    <citation type="submission" date="2024-07" db="EMBL/GenBank/DDBJ databases">
        <title>Chromosome-level genome assembly of the water stick insect Ranatra chinensis (Heteroptera: Nepidae).</title>
        <authorList>
            <person name="Liu X."/>
        </authorList>
    </citation>
    <scope>NUCLEOTIDE SEQUENCE [LARGE SCALE GENOMIC DNA]</scope>
    <source>
        <strain evidence="1">Cailab_2021Rc</strain>
        <tissue evidence="1">Muscle</tissue>
    </source>
</reference>
<sequence>MEERSGVVDLAPDAVEMRLIAVEEDWRQRGVAKSLVGATEEICRFQGYPWIKTYCTSSYTARLLEKLNWRPVFSLNYLDYITDNGCDIKPPPCPHTHATVYIKALTEDKT</sequence>
<evidence type="ECO:0000313" key="2">
    <source>
        <dbReference type="Proteomes" id="UP001558652"/>
    </source>
</evidence>
<gene>
    <name evidence="1" type="ORF">AAG570_012037</name>
</gene>
<evidence type="ECO:0000313" key="1">
    <source>
        <dbReference type="EMBL" id="KAL1130796.1"/>
    </source>
</evidence>